<keyword evidence="2" id="KW-1185">Reference proteome</keyword>
<evidence type="ECO:0000313" key="2">
    <source>
        <dbReference type="Proteomes" id="UP000006684"/>
    </source>
</evidence>
<dbReference type="Proteomes" id="UP000006684">
    <property type="component" value="Segment"/>
</dbReference>
<name>E1Y3V7_9CAUD</name>
<sequence length="301" mass="29886">MTFKQTSVANRVAVRDSSVKLGNLAQRLTIGSGPVDSGLSTEIDALAQSVQLALSTAGYPVSLPDGTAPVKNADAVSVASGGKTVPATAAVTGNTLSAVNLTTATDTVASDGDAVSIQDRNGNTLLGSAVAARVASGKLVSAYFSALTQGLNSDGNPLDVTTARGGTTISGRVRVYVTNNIVRNVYLDGAAALVTGNTVPVQNSAGLNIQPGTVTVTNNLVASVKLPANYTAFGDGIAHKVSDMAGKNAQATAKVSNGSLTDQVLPATNAIVANGQTIAVTGGTVTLAVANGVLTATYTAS</sequence>
<protein>
    <submittedName>
        <fullName evidence="1">Uncharacterized protein</fullName>
    </submittedName>
</protein>
<proteinExistence type="predicted"/>
<organism evidence="1 2">
    <name type="scientific">Pantoea phage LIMElight</name>
    <dbReference type="NCBI Taxonomy" id="881915"/>
    <lineage>
        <taxon>Viruses</taxon>
        <taxon>Duplodnaviria</taxon>
        <taxon>Heunggongvirae</taxon>
        <taxon>Uroviricota</taxon>
        <taxon>Caudoviricetes</taxon>
        <taxon>Autographivirales</taxon>
        <taxon>Autoscriptoviridae</taxon>
        <taxon>Slopekvirinae</taxon>
        <taxon>Limelightvirus</taxon>
        <taxon>Limelightvirus limelight</taxon>
    </lineage>
</organism>
<dbReference type="KEGG" id="vg:14006774"/>
<dbReference type="EMBL" id="FR687252">
    <property type="protein sequence ID" value="CBW54809.1"/>
    <property type="molecule type" value="Genomic_DNA"/>
</dbReference>
<reference evidence="2" key="1">
    <citation type="journal article" date="2011" name="Appl. Environ. Microbiol.">
        <title>Bacteriophages LIMElight and LIMEzero of Pantoea agglomerans, belonging to the "phiKMV-like viruses".</title>
        <authorList>
            <person name="Adriaenssens E.M."/>
            <person name="Ceyssens P.J."/>
            <person name="Dunon V."/>
            <person name="Ackermann H.W."/>
            <person name="Van Vaerenbergh J."/>
            <person name="Maes M."/>
            <person name="De Proft M."/>
            <person name="Lavigne R."/>
        </authorList>
    </citation>
    <scope>NUCLEOTIDE SEQUENCE [LARGE SCALE GENOMIC DNA]</scope>
</reference>
<accession>E1Y3V7</accession>
<dbReference type="GeneID" id="14006774"/>
<dbReference type="RefSeq" id="YP_007002904.1">
    <property type="nucleotide sequence ID" value="NC_019454.1"/>
</dbReference>
<evidence type="ECO:0000313" key="1">
    <source>
        <dbReference type="EMBL" id="CBW54809.1"/>
    </source>
</evidence>